<feature type="modified residue" description="4-aspartylphosphate" evidence="3">
    <location>
        <position position="77"/>
    </location>
</feature>
<dbReference type="Pfam" id="PF00196">
    <property type="entry name" value="GerE"/>
    <property type="match status" value="1"/>
</dbReference>
<evidence type="ECO:0000256" key="3">
    <source>
        <dbReference type="PROSITE-ProRule" id="PRU00169"/>
    </source>
</evidence>
<organism evidence="6 7">
    <name type="scientific">Uliginosibacterium silvisoli</name>
    <dbReference type="NCBI Taxonomy" id="3114758"/>
    <lineage>
        <taxon>Bacteria</taxon>
        <taxon>Pseudomonadati</taxon>
        <taxon>Pseudomonadota</taxon>
        <taxon>Betaproteobacteria</taxon>
        <taxon>Rhodocyclales</taxon>
        <taxon>Zoogloeaceae</taxon>
        <taxon>Uliginosibacterium</taxon>
    </lineage>
</organism>
<dbReference type="Proteomes" id="UP001331561">
    <property type="component" value="Unassembled WGS sequence"/>
</dbReference>
<dbReference type="CDD" id="cd17535">
    <property type="entry name" value="REC_NarL-like"/>
    <property type="match status" value="1"/>
</dbReference>
<evidence type="ECO:0000259" key="5">
    <source>
        <dbReference type="PROSITE" id="PS50110"/>
    </source>
</evidence>
<dbReference type="PROSITE" id="PS50110">
    <property type="entry name" value="RESPONSE_REGULATORY"/>
    <property type="match status" value="1"/>
</dbReference>
<sequence length="227" mass="24300">MTKRTSRAVATAATAAPESGSTRSISVLIADDHVTVREGLAAIIGRQADMHVVAQAVNGREAVTLWQAHRPDITLLDLRMPLLDGVEAIEEICAVDSSARLIMLTTFDTDEDISNAIKAGARGYLLKDAPWEALLDCIRKVHAGEISIPPSMVAKLAVGMSREALTARETGVLSLLAQGKSNKEIATTLQVSEATVKSHLRNIFTKLNVLSRTEAISVAIQRGLVQV</sequence>
<dbReference type="SMART" id="SM00448">
    <property type="entry name" value="REC"/>
    <property type="match status" value="1"/>
</dbReference>
<dbReference type="Pfam" id="PF00072">
    <property type="entry name" value="Response_reg"/>
    <property type="match status" value="1"/>
</dbReference>
<dbReference type="SMART" id="SM00421">
    <property type="entry name" value="HTH_LUXR"/>
    <property type="match status" value="1"/>
</dbReference>
<proteinExistence type="predicted"/>
<evidence type="ECO:0000313" key="7">
    <source>
        <dbReference type="Proteomes" id="UP001331561"/>
    </source>
</evidence>
<keyword evidence="7" id="KW-1185">Reference proteome</keyword>
<dbReference type="SUPFAM" id="SSF46894">
    <property type="entry name" value="C-terminal effector domain of the bipartite response regulators"/>
    <property type="match status" value="1"/>
</dbReference>
<dbReference type="CDD" id="cd06170">
    <property type="entry name" value="LuxR_C_like"/>
    <property type="match status" value="1"/>
</dbReference>
<keyword evidence="2" id="KW-0238">DNA-binding</keyword>
<accession>A0ABU6JY88</accession>
<dbReference type="InterPro" id="IPR011006">
    <property type="entry name" value="CheY-like_superfamily"/>
</dbReference>
<gene>
    <name evidence="6" type="ORF">VVD49_01840</name>
</gene>
<evidence type="ECO:0000256" key="2">
    <source>
        <dbReference type="ARBA" id="ARBA00023125"/>
    </source>
</evidence>
<evidence type="ECO:0000259" key="4">
    <source>
        <dbReference type="PROSITE" id="PS50043"/>
    </source>
</evidence>
<dbReference type="PROSITE" id="PS00622">
    <property type="entry name" value="HTH_LUXR_1"/>
    <property type="match status" value="1"/>
</dbReference>
<reference evidence="6 7" key="1">
    <citation type="submission" date="2024-01" db="EMBL/GenBank/DDBJ databases">
        <title>Uliginosibacterium soil sp. nov.</title>
        <authorList>
            <person name="Lv Y."/>
        </authorList>
    </citation>
    <scope>NUCLEOTIDE SEQUENCE [LARGE SCALE GENOMIC DNA]</scope>
    <source>
        <strain evidence="6 7">H3</strain>
    </source>
</reference>
<feature type="domain" description="HTH luxR-type" evidence="4">
    <location>
        <begin position="158"/>
        <end position="223"/>
    </location>
</feature>
<dbReference type="SUPFAM" id="SSF52172">
    <property type="entry name" value="CheY-like"/>
    <property type="match status" value="1"/>
</dbReference>
<dbReference type="PROSITE" id="PS50043">
    <property type="entry name" value="HTH_LUXR_2"/>
    <property type="match status" value="1"/>
</dbReference>
<dbReference type="InterPro" id="IPR000792">
    <property type="entry name" value="Tscrpt_reg_LuxR_C"/>
</dbReference>
<name>A0ABU6JY88_9RHOO</name>
<dbReference type="EMBL" id="JAYXHS010000001">
    <property type="protein sequence ID" value="MEC5384443.1"/>
    <property type="molecule type" value="Genomic_DNA"/>
</dbReference>
<dbReference type="Gene3D" id="3.40.50.2300">
    <property type="match status" value="1"/>
</dbReference>
<evidence type="ECO:0000313" key="6">
    <source>
        <dbReference type="EMBL" id="MEC5384443.1"/>
    </source>
</evidence>
<dbReference type="PANTHER" id="PTHR43214">
    <property type="entry name" value="TWO-COMPONENT RESPONSE REGULATOR"/>
    <property type="match status" value="1"/>
</dbReference>
<comment type="caution">
    <text evidence="6">The sequence shown here is derived from an EMBL/GenBank/DDBJ whole genome shotgun (WGS) entry which is preliminary data.</text>
</comment>
<evidence type="ECO:0000256" key="1">
    <source>
        <dbReference type="ARBA" id="ARBA00022553"/>
    </source>
</evidence>
<keyword evidence="1 3" id="KW-0597">Phosphoprotein</keyword>
<dbReference type="InterPro" id="IPR058245">
    <property type="entry name" value="NreC/VraR/RcsB-like_REC"/>
</dbReference>
<protein>
    <submittedName>
        <fullName evidence="6">Response regulator transcription factor</fullName>
    </submittedName>
</protein>
<feature type="domain" description="Response regulatory" evidence="5">
    <location>
        <begin position="26"/>
        <end position="142"/>
    </location>
</feature>
<dbReference type="PRINTS" id="PR00038">
    <property type="entry name" value="HTHLUXR"/>
</dbReference>
<dbReference type="InterPro" id="IPR001789">
    <property type="entry name" value="Sig_transdc_resp-reg_receiver"/>
</dbReference>
<dbReference type="InterPro" id="IPR016032">
    <property type="entry name" value="Sig_transdc_resp-reg_C-effctor"/>
</dbReference>
<dbReference type="InterPro" id="IPR039420">
    <property type="entry name" value="WalR-like"/>
</dbReference>
<dbReference type="RefSeq" id="WP_327597421.1">
    <property type="nucleotide sequence ID" value="NZ_JAYXHS010000001.1"/>
</dbReference>
<dbReference type="PANTHER" id="PTHR43214:SF43">
    <property type="entry name" value="TWO-COMPONENT RESPONSE REGULATOR"/>
    <property type="match status" value="1"/>
</dbReference>